<feature type="transmembrane region" description="Helical" evidence="1">
    <location>
        <begin position="14"/>
        <end position="32"/>
    </location>
</feature>
<keyword evidence="3" id="KW-1185">Reference proteome</keyword>
<dbReference type="EMBL" id="LGTK01000018">
    <property type="protein sequence ID" value="KPH76098.1"/>
    <property type="molecule type" value="Genomic_DNA"/>
</dbReference>
<comment type="caution">
    <text evidence="2">The sequence shown here is derived from an EMBL/GenBank/DDBJ whole genome shotgun (WGS) entry which is preliminary data.</text>
</comment>
<accession>A0ABR5MKP7</accession>
<proteinExistence type="predicted"/>
<evidence type="ECO:0000313" key="3">
    <source>
        <dbReference type="Proteomes" id="UP000037854"/>
    </source>
</evidence>
<keyword evidence="1" id="KW-0472">Membrane</keyword>
<dbReference type="RefSeq" id="WP_060668246.1">
    <property type="nucleotide sequence ID" value="NZ_JBHTNP010000121.1"/>
</dbReference>
<reference evidence="2 3" key="1">
    <citation type="submission" date="2015-07" db="EMBL/GenBank/DDBJ databases">
        <title>High-quality draft genome sequence of Oceanobacillus caeni HM6, a bacillus isolated from a human feces.</title>
        <authorList>
            <person name="Kumar J."/>
            <person name="Verma M.K."/>
            <person name="Pandey R."/>
            <person name="Bhambi M."/>
            <person name="Chauhan N."/>
        </authorList>
    </citation>
    <scope>NUCLEOTIDE SEQUENCE [LARGE SCALE GENOMIC DNA]</scope>
    <source>
        <strain evidence="2 3">HM6</strain>
    </source>
</reference>
<dbReference type="Proteomes" id="UP000037854">
    <property type="component" value="Unassembled WGS sequence"/>
</dbReference>
<keyword evidence="1" id="KW-0812">Transmembrane</keyword>
<protein>
    <submittedName>
        <fullName evidence="2">Uncharacterized protein</fullName>
    </submittedName>
</protein>
<evidence type="ECO:0000256" key="1">
    <source>
        <dbReference type="SAM" id="Phobius"/>
    </source>
</evidence>
<sequence>MIEFFRDLDLWLKIIPIVISLIALIVSIVVAWKNRKTLQVEISDLISSCNVFLIDSNGDPLPYRDCVIATIEIVNPSPMDIAFFDLRAFYPNNLNVEFLTRRAILYKNRDNPVMQIDNFNGQGDRVRELIIPSTNYGILKSNSFTRFHIVMFPDPDAESLLLSFKVAMKARIKDQFAVTGRKKFRFFGKRYNISCWNKQLQQSQQSEP</sequence>
<gene>
    <name evidence="2" type="ORF">AFL42_07325</name>
</gene>
<evidence type="ECO:0000313" key="2">
    <source>
        <dbReference type="EMBL" id="KPH76098.1"/>
    </source>
</evidence>
<organism evidence="2 3">
    <name type="scientific">Oceanobacillus caeni</name>
    <dbReference type="NCBI Taxonomy" id="405946"/>
    <lineage>
        <taxon>Bacteria</taxon>
        <taxon>Bacillati</taxon>
        <taxon>Bacillota</taxon>
        <taxon>Bacilli</taxon>
        <taxon>Bacillales</taxon>
        <taxon>Bacillaceae</taxon>
        <taxon>Oceanobacillus</taxon>
    </lineage>
</organism>
<name>A0ABR5MKP7_9BACI</name>
<keyword evidence="1" id="KW-1133">Transmembrane helix</keyword>